<feature type="region of interest" description="Disordered" evidence="1">
    <location>
        <begin position="775"/>
        <end position="848"/>
    </location>
</feature>
<evidence type="ECO:0000313" key="3">
    <source>
        <dbReference type="Proteomes" id="UP001283341"/>
    </source>
</evidence>
<feature type="region of interest" description="Disordered" evidence="1">
    <location>
        <begin position="587"/>
        <end position="755"/>
    </location>
</feature>
<sequence>MPDSTGLASTGATFEFLQSQASQSRRVRPPGPDAGDGVDRVPLRAEPDRLNRRESRLGLRSLFGRHKSTTDSDRAPTLAAAPPKESSQRAGGIRASLAGIGNWPYGLHNGSNNSRRSESVLPSFTLSAENDAQSRSPPTAASNLKHKKSASVVRGMRGCLAAWDPPPLFKAYPQAIQHAHLPACTSSAEAVLRQHHSKAGMSLMDGLNQSLLALGVTDESTGEKTDKARKRHRRNASVSSLKLEWTSKIFILVTSGYLLQYAGEGSFDRLPERALQLGKDSAAFASDVIPGRHWVLQVSSAADFEGTTTSPTSPFFARLPFRSHERRQASDFLMVFDSAEEMDGWIATLRREIEALGGKQNLSETGKPKVGDEVQRLKNQISQRTLVVRDPDRFPRVISPDMDWNSVPSMTSPDIHLELADSDGALDRSFDDTSTASGISHDGRQLDGLRDSTHRLSYISSGQRTVVTSAGSSPMSSPVRDSFASYQDDCSVPDLQPLDDQTQPRLRPNAAAINDRRQSLQMMNHLMEMRLASAQNSSRPHSSYSSSWHPDLAPHVVSAPQTTPNFSVPQGVSKRYSLARSAASGFSEPAPAPFSFPPMASRSSSRRPPPTTLSINSRPLSFVEDQPSPLSPSSSQFDVGTAPDTPSMFSPWAEQADNEESMDRSSKFSVSSSRPALKEHCVQEDEQHRSHHHVNEESLRALTQNIEGRRGSHPGFLTPDQRSDHPAIPRPRAKSSLGDFGRSRSPESASTQRTLRTRRLSLYALTAEQPLFNPYDLPLRARTPSLKPAPQRSSQHLRKDSFSKSLLQRRSMSHLAEGPPPAPPPNRALPPIPPRKLSAAKSATGKQQ</sequence>
<name>A0AAE0M4C3_9PEZI</name>
<feature type="compositionally biased region" description="Pro residues" evidence="1">
    <location>
        <begin position="818"/>
        <end position="834"/>
    </location>
</feature>
<evidence type="ECO:0000313" key="2">
    <source>
        <dbReference type="EMBL" id="KAK3318590.1"/>
    </source>
</evidence>
<feature type="compositionally biased region" description="Basic and acidic residues" evidence="1">
    <location>
        <begin position="37"/>
        <end position="57"/>
    </location>
</feature>
<feature type="region of interest" description="Disordered" evidence="1">
    <location>
        <begin position="1"/>
        <end position="91"/>
    </location>
</feature>
<feature type="compositionally biased region" description="Polar residues" evidence="1">
    <location>
        <begin position="128"/>
        <end position="142"/>
    </location>
</feature>
<feature type="region of interest" description="Disordered" evidence="1">
    <location>
        <begin position="463"/>
        <end position="505"/>
    </location>
</feature>
<feature type="compositionally biased region" description="Polar residues" evidence="1">
    <location>
        <begin position="463"/>
        <end position="476"/>
    </location>
</feature>
<evidence type="ECO:0000256" key="1">
    <source>
        <dbReference type="SAM" id="MobiDB-lite"/>
    </source>
</evidence>
<protein>
    <recommendedName>
        <fullName evidence="4">PH domain-containing protein</fullName>
    </recommendedName>
</protein>
<feature type="compositionally biased region" description="Polar residues" evidence="1">
    <location>
        <begin position="1"/>
        <end position="24"/>
    </location>
</feature>
<organism evidence="2 3">
    <name type="scientific">Apodospora peruviana</name>
    <dbReference type="NCBI Taxonomy" id="516989"/>
    <lineage>
        <taxon>Eukaryota</taxon>
        <taxon>Fungi</taxon>
        <taxon>Dikarya</taxon>
        <taxon>Ascomycota</taxon>
        <taxon>Pezizomycotina</taxon>
        <taxon>Sordariomycetes</taxon>
        <taxon>Sordariomycetidae</taxon>
        <taxon>Sordariales</taxon>
        <taxon>Lasiosphaeriaceae</taxon>
        <taxon>Apodospora</taxon>
    </lineage>
</organism>
<accession>A0AAE0M4C3</accession>
<comment type="caution">
    <text evidence="2">The sequence shown here is derived from an EMBL/GenBank/DDBJ whole genome shotgun (WGS) entry which is preliminary data.</text>
</comment>
<feature type="compositionally biased region" description="Basic and acidic residues" evidence="1">
    <location>
        <begin position="676"/>
        <end position="699"/>
    </location>
</feature>
<reference evidence="2" key="1">
    <citation type="journal article" date="2023" name="Mol. Phylogenet. Evol.">
        <title>Genome-scale phylogeny and comparative genomics of the fungal order Sordariales.</title>
        <authorList>
            <person name="Hensen N."/>
            <person name="Bonometti L."/>
            <person name="Westerberg I."/>
            <person name="Brannstrom I.O."/>
            <person name="Guillou S."/>
            <person name="Cros-Aarteil S."/>
            <person name="Calhoun S."/>
            <person name="Haridas S."/>
            <person name="Kuo A."/>
            <person name="Mondo S."/>
            <person name="Pangilinan J."/>
            <person name="Riley R."/>
            <person name="LaButti K."/>
            <person name="Andreopoulos B."/>
            <person name="Lipzen A."/>
            <person name="Chen C."/>
            <person name="Yan M."/>
            <person name="Daum C."/>
            <person name="Ng V."/>
            <person name="Clum A."/>
            <person name="Steindorff A."/>
            <person name="Ohm R.A."/>
            <person name="Martin F."/>
            <person name="Silar P."/>
            <person name="Natvig D.O."/>
            <person name="Lalanne C."/>
            <person name="Gautier V."/>
            <person name="Ament-Velasquez S.L."/>
            <person name="Kruys A."/>
            <person name="Hutchinson M.I."/>
            <person name="Powell A.J."/>
            <person name="Barry K."/>
            <person name="Miller A.N."/>
            <person name="Grigoriev I.V."/>
            <person name="Debuchy R."/>
            <person name="Gladieux P."/>
            <person name="Hiltunen Thoren M."/>
            <person name="Johannesson H."/>
        </authorList>
    </citation>
    <scope>NUCLEOTIDE SEQUENCE</scope>
    <source>
        <strain evidence="2">CBS 118394</strain>
    </source>
</reference>
<dbReference type="EMBL" id="JAUEDM010000004">
    <property type="protein sequence ID" value="KAK3318590.1"/>
    <property type="molecule type" value="Genomic_DNA"/>
</dbReference>
<keyword evidence="3" id="KW-1185">Reference proteome</keyword>
<evidence type="ECO:0008006" key="4">
    <source>
        <dbReference type="Google" id="ProtNLM"/>
    </source>
</evidence>
<gene>
    <name evidence="2" type="ORF">B0H66DRAFT_244367</name>
</gene>
<proteinExistence type="predicted"/>
<dbReference type="AlphaFoldDB" id="A0AAE0M4C3"/>
<reference evidence="2" key="2">
    <citation type="submission" date="2023-06" db="EMBL/GenBank/DDBJ databases">
        <authorList>
            <consortium name="Lawrence Berkeley National Laboratory"/>
            <person name="Haridas S."/>
            <person name="Hensen N."/>
            <person name="Bonometti L."/>
            <person name="Westerberg I."/>
            <person name="Brannstrom I.O."/>
            <person name="Guillou S."/>
            <person name="Cros-Aarteil S."/>
            <person name="Calhoun S."/>
            <person name="Kuo A."/>
            <person name="Mondo S."/>
            <person name="Pangilinan J."/>
            <person name="Riley R."/>
            <person name="Labutti K."/>
            <person name="Andreopoulos B."/>
            <person name="Lipzen A."/>
            <person name="Chen C."/>
            <person name="Yanf M."/>
            <person name="Daum C."/>
            <person name="Ng V."/>
            <person name="Clum A."/>
            <person name="Steindorff A."/>
            <person name="Ohm R."/>
            <person name="Martin F."/>
            <person name="Silar P."/>
            <person name="Natvig D."/>
            <person name="Lalanne C."/>
            <person name="Gautier V."/>
            <person name="Ament-Velasquez S.L."/>
            <person name="Kruys A."/>
            <person name="Hutchinson M.I."/>
            <person name="Powell A.J."/>
            <person name="Barry K."/>
            <person name="Miller A.N."/>
            <person name="Grigoriev I.V."/>
            <person name="Debuchy R."/>
            <person name="Gladieux P."/>
            <person name="Thoren M.H."/>
            <person name="Johannesson H."/>
        </authorList>
    </citation>
    <scope>NUCLEOTIDE SEQUENCE</scope>
    <source>
        <strain evidence="2">CBS 118394</strain>
    </source>
</reference>
<feature type="region of interest" description="Disordered" evidence="1">
    <location>
        <begin position="428"/>
        <end position="448"/>
    </location>
</feature>
<dbReference type="Proteomes" id="UP001283341">
    <property type="component" value="Unassembled WGS sequence"/>
</dbReference>
<feature type="region of interest" description="Disordered" evidence="1">
    <location>
        <begin position="128"/>
        <end position="148"/>
    </location>
</feature>